<sequence>MDSSYIPTDYRMDDETNRFLDHFPVHCFFRSGMIGQNKMHAHRGYELYFCMEGYGKLLVTDRMYSLLPGAVAIIKPYVLHRPSVVGTKPLHRVVLALDEHYVQTFDPLPGMKRCVDMVFAEPQPFWQLSDEKMLAARRILQQLAREITERPDFYETAMLSLLAELFVMLAREQHSTSSANDHEDTAFHLTERILSYLSAHYADPIEVSRLHERFNVSRSHMYEQFKQSTGYSLNRYLTIYRINQAKRLLVDTPLPVTEVASAAGFGDLSHFFHTFKSETGITPSTFRKQNRNE</sequence>
<dbReference type="InterPro" id="IPR009057">
    <property type="entry name" value="Homeodomain-like_sf"/>
</dbReference>
<dbReference type="InterPro" id="IPR018062">
    <property type="entry name" value="HTH_AraC-typ_CS"/>
</dbReference>
<dbReference type="GO" id="GO:0043565">
    <property type="term" value="F:sequence-specific DNA binding"/>
    <property type="evidence" value="ECO:0007669"/>
    <property type="project" value="InterPro"/>
</dbReference>
<dbReference type="PROSITE" id="PS00041">
    <property type="entry name" value="HTH_ARAC_FAMILY_1"/>
    <property type="match status" value="1"/>
</dbReference>
<dbReference type="Gene3D" id="2.60.120.10">
    <property type="entry name" value="Jelly Rolls"/>
    <property type="match status" value="1"/>
</dbReference>
<keyword evidence="3" id="KW-0804">Transcription</keyword>
<dbReference type="Proteomes" id="UP000682811">
    <property type="component" value="Unassembled WGS sequence"/>
</dbReference>
<dbReference type="AlphaFoldDB" id="A0A919YLF0"/>
<dbReference type="InterPro" id="IPR037923">
    <property type="entry name" value="HTH-like"/>
</dbReference>
<dbReference type="InterPro" id="IPR018060">
    <property type="entry name" value="HTH_AraC"/>
</dbReference>
<evidence type="ECO:0000256" key="1">
    <source>
        <dbReference type="ARBA" id="ARBA00023015"/>
    </source>
</evidence>
<name>A0A919YLF0_9BACL</name>
<keyword evidence="2" id="KW-0238">DNA-binding</keyword>
<dbReference type="GO" id="GO:0003700">
    <property type="term" value="F:DNA-binding transcription factor activity"/>
    <property type="evidence" value="ECO:0007669"/>
    <property type="project" value="InterPro"/>
</dbReference>
<dbReference type="SUPFAM" id="SSF46689">
    <property type="entry name" value="Homeodomain-like"/>
    <property type="match status" value="2"/>
</dbReference>
<keyword evidence="6" id="KW-1185">Reference proteome</keyword>
<dbReference type="PANTHER" id="PTHR43280">
    <property type="entry name" value="ARAC-FAMILY TRANSCRIPTIONAL REGULATOR"/>
    <property type="match status" value="1"/>
</dbReference>
<accession>A0A919YLF0</accession>
<comment type="caution">
    <text evidence="5">The sequence shown here is derived from an EMBL/GenBank/DDBJ whole genome shotgun (WGS) entry which is preliminary data.</text>
</comment>
<dbReference type="InterPro" id="IPR003313">
    <property type="entry name" value="AraC-bd"/>
</dbReference>
<dbReference type="PROSITE" id="PS01124">
    <property type="entry name" value="HTH_ARAC_FAMILY_2"/>
    <property type="match status" value="1"/>
</dbReference>
<protein>
    <submittedName>
        <fullName evidence="5">HTH-type transcriptional activator RhaR</fullName>
    </submittedName>
</protein>
<dbReference type="SMART" id="SM00342">
    <property type="entry name" value="HTH_ARAC"/>
    <property type="match status" value="1"/>
</dbReference>
<proteinExistence type="predicted"/>
<dbReference type="EMBL" id="BORT01000032">
    <property type="protein sequence ID" value="GIO50407.1"/>
    <property type="molecule type" value="Genomic_DNA"/>
</dbReference>
<dbReference type="SUPFAM" id="SSF51215">
    <property type="entry name" value="Regulatory protein AraC"/>
    <property type="match status" value="1"/>
</dbReference>
<keyword evidence="1" id="KW-0805">Transcription regulation</keyword>
<dbReference type="InterPro" id="IPR014710">
    <property type="entry name" value="RmlC-like_jellyroll"/>
</dbReference>
<feature type="domain" description="HTH araC/xylS-type" evidence="4">
    <location>
        <begin position="191"/>
        <end position="289"/>
    </location>
</feature>
<evidence type="ECO:0000256" key="2">
    <source>
        <dbReference type="ARBA" id="ARBA00023125"/>
    </source>
</evidence>
<dbReference type="Pfam" id="PF12833">
    <property type="entry name" value="HTH_18"/>
    <property type="match status" value="1"/>
</dbReference>
<evidence type="ECO:0000313" key="6">
    <source>
        <dbReference type="Proteomes" id="UP000682811"/>
    </source>
</evidence>
<dbReference type="PRINTS" id="PR00032">
    <property type="entry name" value="HTHARAC"/>
</dbReference>
<dbReference type="InterPro" id="IPR020449">
    <property type="entry name" value="Tscrpt_reg_AraC-type_HTH"/>
</dbReference>
<organism evidence="5 6">
    <name type="scientific">Paenibacillus azoreducens</name>
    <dbReference type="NCBI Taxonomy" id="116718"/>
    <lineage>
        <taxon>Bacteria</taxon>
        <taxon>Bacillati</taxon>
        <taxon>Bacillota</taxon>
        <taxon>Bacilli</taxon>
        <taxon>Bacillales</taxon>
        <taxon>Paenibacillaceae</taxon>
        <taxon>Paenibacillus</taxon>
    </lineage>
</organism>
<dbReference type="Gene3D" id="1.10.10.60">
    <property type="entry name" value="Homeodomain-like"/>
    <property type="match status" value="2"/>
</dbReference>
<evidence type="ECO:0000256" key="3">
    <source>
        <dbReference type="ARBA" id="ARBA00023163"/>
    </source>
</evidence>
<reference evidence="5 6" key="1">
    <citation type="submission" date="2021-03" db="EMBL/GenBank/DDBJ databases">
        <title>Antimicrobial resistance genes in bacteria isolated from Japanese honey, and their potential for conferring macrolide and lincosamide resistance in the American foulbrood pathogen Paenibacillus larvae.</title>
        <authorList>
            <person name="Okamoto M."/>
            <person name="Kumagai M."/>
            <person name="Kanamori H."/>
            <person name="Takamatsu D."/>
        </authorList>
    </citation>
    <scope>NUCLEOTIDE SEQUENCE [LARGE SCALE GENOMIC DNA]</scope>
    <source>
        <strain evidence="5 6">J34TS1</strain>
    </source>
</reference>
<evidence type="ECO:0000313" key="5">
    <source>
        <dbReference type="EMBL" id="GIO50407.1"/>
    </source>
</evidence>
<evidence type="ECO:0000259" key="4">
    <source>
        <dbReference type="PROSITE" id="PS01124"/>
    </source>
</evidence>
<dbReference type="RefSeq" id="WP_212980619.1">
    <property type="nucleotide sequence ID" value="NZ_AP025343.1"/>
</dbReference>
<dbReference type="PANTHER" id="PTHR43280:SF2">
    <property type="entry name" value="HTH-TYPE TRANSCRIPTIONAL REGULATOR EXSA"/>
    <property type="match status" value="1"/>
</dbReference>
<gene>
    <name evidence="5" type="primary">rhaR</name>
    <name evidence="5" type="ORF">J34TS1_51720</name>
</gene>
<dbReference type="Pfam" id="PF02311">
    <property type="entry name" value="AraC_binding"/>
    <property type="match status" value="1"/>
</dbReference>